<sequence>MPDNSAPTDNLASHVAARRNHCDLYSERRPAAQALRAAE</sequence>
<evidence type="ECO:0000313" key="1">
    <source>
        <dbReference type="EMBL" id="BBO33586.1"/>
    </source>
</evidence>
<evidence type="ECO:0000313" key="2">
    <source>
        <dbReference type="Proteomes" id="UP000326837"/>
    </source>
</evidence>
<dbReference type="EMBL" id="AP021861">
    <property type="protein sequence ID" value="BBO33586.1"/>
    <property type="molecule type" value="Genomic_DNA"/>
</dbReference>
<organism evidence="1 2">
    <name type="scientific">Lacipirellula parvula</name>
    <dbReference type="NCBI Taxonomy" id="2650471"/>
    <lineage>
        <taxon>Bacteria</taxon>
        <taxon>Pseudomonadati</taxon>
        <taxon>Planctomycetota</taxon>
        <taxon>Planctomycetia</taxon>
        <taxon>Pirellulales</taxon>
        <taxon>Lacipirellulaceae</taxon>
        <taxon>Lacipirellula</taxon>
    </lineage>
</organism>
<proteinExistence type="predicted"/>
<keyword evidence="2" id="KW-1185">Reference proteome</keyword>
<gene>
    <name evidence="1" type="ORF">PLANPX_3198</name>
</gene>
<dbReference type="KEGG" id="lpav:PLANPX_3198"/>
<protein>
    <submittedName>
        <fullName evidence="1">Uncharacterized protein</fullName>
    </submittedName>
</protein>
<accession>A0A5K7XH19</accession>
<reference evidence="2" key="1">
    <citation type="submission" date="2019-10" db="EMBL/GenBank/DDBJ databases">
        <title>Lacipirellula parvula gen. nov., sp. nov., representing a lineage of planctomycetes widespread in freshwater anoxic habitats, and description of the family Lacipirellulaceae.</title>
        <authorList>
            <person name="Dedysh S.N."/>
            <person name="Kulichevskaya I.S."/>
            <person name="Beletsky A.V."/>
            <person name="Rakitin A.L."/>
            <person name="Mardanov A.V."/>
            <person name="Ivanova A.A."/>
            <person name="Saltykova V.X."/>
            <person name="Rijpstra W.I.C."/>
            <person name="Sinninghe Damste J.S."/>
            <person name="Ravin N.V."/>
        </authorList>
    </citation>
    <scope>NUCLEOTIDE SEQUENCE [LARGE SCALE GENOMIC DNA]</scope>
    <source>
        <strain evidence="2">PX69</strain>
    </source>
</reference>
<dbReference type="Proteomes" id="UP000326837">
    <property type="component" value="Chromosome"/>
</dbReference>
<name>A0A5K7XH19_9BACT</name>
<dbReference type="AlphaFoldDB" id="A0A5K7XH19"/>